<feature type="transmembrane region" description="Helical" evidence="1">
    <location>
        <begin position="33"/>
        <end position="51"/>
    </location>
</feature>
<evidence type="ECO:0000259" key="2">
    <source>
        <dbReference type="Pfam" id="PF01757"/>
    </source>
</evidence>
<proteinExistence type="predicted"/>
<dbReference type="AlphaFoldDB" id="A0A316FJD8"/>
<feature type="transmembrane region" description="Helical" evidence="1">
    <location>
        <begin position="332"/>
        <end position="353"/>
    </location>
</feature>
<feature type="transmembrane region" description="Helical" evidence="1">
    <location>
        <begin position="232"/>
        <end position="251"/>
    </location>
</feature>
<gene>
    <name evidence="3" type="ORF">C7419_1011603</name>
</gene>
<organism evidence="3 4">
    <name type="scientific">Cupriavidus plantarum</name>
    <dbReference type="NCBI Taxonomy" id="942865"/>
    <lineage>
        <taxon>Bacteria</taxon>
        <taxon>Pseudomonadati</taxon>
        <taxon>Pseudomonadota</taxon>
        <taxon>Betaproteobacteria</taxon>
        <taxon>Burkholderiales</taxon>
        <taxon>Burkholderiaceae</taxon>
        <taxon>Cupriavidus</taxon>
    </lineage>
</organism>
<evidence type="ECO:0000256" key="1">
    <source>
        <dbReference type="SAM" id="Phobius"/>
    </source>
</evidence>
<feature type="domain" description="Acyltransferase 3" evidence="2">
    <location>
        <begin position="4"/>
        <end position="350"/>
    </location>
</feature>
<dbReference type="InterPro" id="IPR002656">
    <property type="entry name" value="Acyl_transf_3_dom"/>
</dbReference>
<keyword evidence="4" id="KW-1185">Reference proteome</keyword>
<protein>
    <submittedName>
        <fullName evidence="3">Exopolysaccharide production protein ExoZ</fullName>
    </submittedName>
</protein>
<reference evidence="3 4" key="1">
    <citation type="submission" date="2018-05" db="EMBL/GenBank/DDBJ databases">
        <title>Genomic Encyclopedia of Type Strains, Phase IV (KMG-V): Genome sequencing to study the core and pangenomes of soil and plant-associated prokaryotes.</title>
        <authorList>
            <person name="Whitman W."/>
        </authorList>
    </citation>
    <scope>NUCLEOTIDE SEQUENCE [LARGE SCALE GENOMIC DNA]</scope>
    <source>
        <strain evidence="3 4">SLV-132</strain>
    </source>
</reference>
<feature type="transmembrane region" description="Helical" evidence="1">
    <location>
        <begin position="197"/>
        <end position="220"/>
    </location>
</feature>
<feature type="transmembrane region" description="Helical" evidence="1">
    <location>
        <begin position="303"/>
        <end position="320"/>
    </location>
</feature>
<name>A0A316FJD8_9BURK</name>
<dbReference type="PANTHER" id="PTHR23028:SF131">
    <property type="entry name" value="BLR2367 PROTEIN"/>
    <property type="match status" value="1"/>
</dbReference>
<dbReference type="Pfam" id="PF01757">
    <property type="entry name" value="Acyl_transf_3"/>
    <property type="match status" value="1"/>
</dbReference>
<evidence type="ECO:0000313" key="3">
    <source>
        <dbReference type="EMBL" id="PWK37720.1"/>
    </source>
</evidence>
<dbReference type="Proteomes" id="UP000245754">
    <property type="component" value="Unassembled WGS sequence"/>
</dbReference>
<feature type="transmembrane region" description="Helical" evidence="1">
    <location>
        <begin position="7"/>
        <end position="27"/>
    </location>
</feature>
<dbReference type="EMBL" id="QGGT01000001">
    <property type="protein sequence ID" value="PWK37720.1"/>
    <property type="molecule type" value="Genomic_DNA"/>
</dbReference>
<keyword evidence="1" id="KW-1133">Transmembrane helix</keyword>
<sequence>MITNLQLVRALAALAVVFYHTGYIVPGHTHTELQGVAIFFALSGFLMAYLAQTSSSAREFFDRRIVRIVPLYWVMTIFSVLWFNYGLGNPVYQWPLLWQWLIHDQRQLLVWLSSPHGLNDVELWVRLFKSLFFIPYKNDAGDFQPLLGVGWTLNLEMFFYFVFSTALIFSRKGAPIIAALLILAVKVVDDRMGQTNPIVHFYAHEYTWNFVYGIAAYYAWRMLPSVIGRVKWVVQLAALAFAVFFVWVNFATHETRLLVNDFVPVRWAFVFMPVMVVFFALALHSAGSRVSARLAILLGDASYAIYLSHTIVIGTLYPVGQRWAWMNASKSATGVTIAMLLSTILGVLVYLYVEKPLLNWIRERRNRRKEDADTSVVPA</sequence>
<feature type="transmembrane region" description="Helical" evidence="1">
    <location>
        <begin position="71"/>
        <end position="88"/>
    </location>
</feature>
<dbReference type="GO" id="GO:0016020">
    <property type="term" value="C:membrane"/>
    <property type="evidence" value="ECO:0007669"/>
    <property type="project" value="TreeGrafter"/>
</dbReference>
<keyword evidence="1" id="KW-0472">Membrane</keyword>
<accession>A0A316FJD8</accession>
<dbReference type="PANTHER" id="PTHR23028">
    <property type="entry name" value="ACETYLTRANSFERASE"/>
    <property type="match status" value="1"/>
</dbReference>
<dbReference type="GO" id="GO:0016747">
    <property type="term" value="F:acyltransferase activity, transferring groups other than amino-acyl groups"/>
    <property type="evidence" value="ECO:0007669"/>
    <property type="project" value="InterPro"/>
</dbReference>
<dbReference type="InterPro" id="IPR050879">
    <property type="entry name" value="Acyltransferase_3"/>
</dbReference>
<evidence type="ECO:0000313" key="4">
    <source>
        <dbReference type="Proteomes" id="UP000245754"/>
    </source>
</evidence>
<keyword evidence="1" id="KW-0812">Transmembrane</keyword>
<dbReference type="GO" id="GO:0000271">
    <property type="term" value="P:polysaccharide biosynthetic process"/>
    <property type="evidence" value="ECO:0007669"/>
    <property type="project" value="TreeGrafter"/>
</dbReference>
<comment type="caution">
    <text evidence="3">The sequence shown here is derived from an EMBL/GenBank/DDBJ whole genome shotgun (WGS) entry which is preliminary data.</text>
</comment>
<feature type="transmembrane region" description="Helical" evidence="1">
    <location>
        <begin position="157"/>
        <end position="185"/>
    </location>
</feature>
<feature type="transmembrane region" description="Helical" evidence="1">
    <location>
        <begin position="263"/>
        <end position="283"/>
    </location>
</feature>